<dbReference type="Proteomes" id="UP000605676">
    <property type="component" value="Unassembled WGS sequence"/>
</dbReference>
<dbReference type="RefSeq" id="WP_200465476.1">
    <property type="nucleotide sequence ID" value="NZ_JAENRR010000030.1"/>
</dbReference>
<dbReference type="EMBL" id="JAENRR010000030">
    <property type="protein sequence ID" value="MBK3518249.1"/>
    <property type="molecule type" value="Genomic_DNA"/>
</dbReference>
<organism evidence="1 2">
    <name type="scientific">Carboxylicivirga marina</name>
    <dbReference type="NCBI Taxonomy" id="2800988"/>
    <lineage>
        <taxon>Bacteria</taxon>
        <taxon>Pseudomonadati</taxon>
        <taxon>Bacteroidota</taxon>
        <taxon>Bacteroidia</taxon>
        <taxon>Marinilabiliales</taxon>
        <taxon>Marinilabiliaceae</taxon>
        <taxon>Carboxylicivirga</taxon>
    </lineage>
</organism>
<dbReference type="PANTHER" id="PTHR34585">
    <property type="match status" value="1"/>
</dbReference>
<dbReference type="SUPFAM" id="SSF46955">
    <property type="entry name" value="Putative DNA-binding domain"/>
    <property type="match status" value="1"/>
</dbReference>
<evidence type="ECO:0000313" key="2">
    <source>
        <dbReference type="Proteomes" id="UP000605676"/>
    </source>
</evidence>
<sequence length="108" mass="13060">MARNTIKTTPEGTVSFDDLYELRSDLLREIEGLKNNDRFNRKWLRSFEVMQLLNISAGTLQNMRFKGVLSYSKVNTMIFYDYEEILKLFEKNRINIKEKMEEITRRRR</sequence>
<dbReference type="InterPro" id="IPR009061">
    <property type="entry name" value="DNA-bd_dom_put_sf"/>
</dbReference>
<gene>
    <name evidence="1" type="ORF">JIV24_12970</name>
</gene>
<accession>A0ABS1HKP1</accession>
<proteinExistence type="predicted"/>
<protein>
    <submittedName>
        <fullName evidence="1">Helix-turn-helix domain-containing protein</fullName>
    </submittedName>
</protein>
<evidence type="ECO:0000313" key="1">
    <source>
        <dbReference type="EMBL" id="MBK3518249.1"/>
    </source>
</evidence>
<name>A0ABS1HKP1_9BACT</name>
<keyword evidence="2" id="KW-1185">Reference proteome</keyword>
<reference evidence="1 2" key="1">
    <citation type="submission" date="2021-01" db="EMBL/GenBank/DDBJ databases">
        <title>Carboxyliciviraga sp.nov., isolated from coastal sediments.</title>
        <authorList>
            <person name="Lu D."/>
            <person name="Zhang T."/>
        </authorList>
    </citation>
    <scope>NUCLEOTIDE SEQUENCE [LARGE SCALE GENOMIC DNA]</scope>
    <source>
        <strain evidence="1 2">N1Y132</strain>
    </source>
</reference>
<comment type="caution">
    <text evidence="1">The sequence shown here is derived from an EMBL/GenBank/DDBJ whole genome shotgun (WGS) entry which is preliminary data.</text>
</comment>
<dbReference type="PANTHER" id="PTHR34585:SF22">
    <property type="entry name" value="HELIX-TURN-HELIX DOMAIN-CONTAINING PROTEIN"/>
    <property type="match status" value="1"/>
</dbReference>